<feature type="domain" description="TonB-dependent receptor plug" evidence="8">
    <location>
        <begin position="229"/>
        <end position="336"/>
    </location>
</feature>
<dbReference type="EMBL" id="FNEO01000001">
    <property type="protein sequence ID" value="SDI51811.1"/>
    <property type="molecule type" value="Genomic_DNA"/>
</dbReference>
<dbReference type="Pfam" id="PF07715">
    <property type="entry name" value="Plug"/>
    <property type="match status" value="1"/>
</dbReference>
<keyword evidence="2 7" id="KW-0813">Transport</keyword>
<keyword evidence="10" id="KW-1185">Reference proteome</keyword>
<dbReference type="Proteomes" id="UP000182367">
    <property type="component" value="Unassembled WGS sequence"/>
</dbReference>
<dbReference type="InterPro" id="IPR023997">
    <property type="entry name" value="TonB-dep_OMP_SusC/RagA_CS"/>
</dbReference>
<evidence type="ECO:0000256" key="3">
    <source>
        <dbReference type="ARBA" id="ARBA00022452"/>
    </source>
</evidence>
<comment type="subcellular location">
    <subcellularLocation>
        <location evidence="1 7">Cell outer membrane</location>
        <topology evidence="1 7">Multi-pass membrane protein</topology>
    </subcellularLocation>
</comment>
<dbReference type="RefSeq" id="WP_245683097.1">
    <property type="nucleotide sequence ID" value="NZ_BJVF01000001.1"/>
</dbReference>
<sequence>MKKTVVKQRLLIRLMKMTLYQFVLALVFSSVTLANSINGQGKLDTKVTISITDMGLNKALNELGKSADVKFSYNSRMVPLGQKVSVQATNEVLSAVLSRVLKPLNITYSLVSNQIILQKENPKSEEATAISISEQQQKTLTGVIVDNKGVALPGASVLVKGTTISASTDMDGKFSIRVDNTATVLVVSYIGFDSVEVPIGNKTDFKITLKESSQALNEVVVVGYGTQKRSDITGAVVSVPKDRLENLPVTNVLQAVQGTAAGLKITQGSSVPGSTASIQVRGVNSINANTSPLIVLDGIPFFGTTNDINPNDIKSIEVLKDASAVAIYGTRGSNGVILITSKRGNSNGKPVIKYSGYVAAEDISRPLKPASPDAYVQKYADFLKANNLPQTAVLPNSSEVANFDAGITTNWLKEATQSGLINEHNLSISSGTDKFQYFISGSKLKQDGVVKGYQFQKTNFRINIDSQINDFLKIGTSAFFSDNNYDGGRANFLFATAMSPYSVPKDVNGNYLIYPMAPELLYSNPLLGLTTDRLSRGRNLTGSSYAEVKIIQGLSYRLNASYTYNLDRYASYTGRAANDQNGTAYTSNTETSNWVVENILNYNKDFGKHHVDFTGLYSAQKQDYFMSEAQSVGFLNDGLSYNNLSAGATKSTWSNGYGSALASQMGRINYSFDSRYLLTLTARRDGYSAFGSNTNKYGVFPSLALAWNIKNESFLKDVNVVDNLKLRFSSGKTGNQAIGVNQTATTATAVKYPFDGAALTGVLFNNLGNANLNWEKTTSNNIGLDFSVLKNRIGGTVEVYKSKTKDILLRRSIPAISGYTNVWANLGSMENKGLEISLNTVNIRTKDFTWKTDVNFSKYKNKILDLYGDGKDDMGNNWFIGKPLHVAYDYEKIGIWQTGEDASTSDPLAKPGDIKFKDQNGDGKIDSNDRVILGQTDPKWSGGLINTFSYKNFNLSIFLETSQGGLRSNRDLTYADEAGRRNLPATYKYWTPENMDNKWPSLSAYKNYRGFNFYEDYSYVRIKDVRLSYQFPHELINKAGLESLTIYVTGRNLYTFTNWYGWDPEMNYSSRGSGDWTNNYPVVRTFSFGINLSL</sequence>
<keyword evidence="4 7" id="KW-0812">Transmembrane</keyword>
<dbReference type="InterPro" id="IPR037066">
    <property type="entry name" value="Plug_dom_sf"/>
</dbReference>
<proteinExistence type="inferred from homology"/>
<dbReference type="NCBIfam" id="TIGR04057">
    <property type="entry name" value="SusC_RagA_signa"/>
    <property type="match status" value="1"/>
</dbReference>
<evidence type="ECO:0000256" key="4">
    <source>
        <dbReference type="ARBA" id="ARBA00022692"/>
    </source>
</evidence>
<evidence type="ECO:0000259" key="8">
    <source>
        <dbReference type="Pfam" id="PF07715"/>
    </source>
</evidence>
<evidence type="ECO:0000256" key="7">
    <source>
        <dbReference type="PROSITE-ProRule" id="PRU01360"/>
    </source>
</evidence>
<gene>
    <name evidence="9" type="ORF">SAMN05192550_0106</name>
</gene>
<dbReference type="Gene3D" id="2.40.170.20">
    <property type="entry name" value="TonB-dependent receptor, beta-barrel domain"/>
    <property type="match status" value="1"/>
</dbReference>
<dbReference type="PROSITE" id="PS52016">
    <property type="entry name" value="TONB_DEPENDENT_REC_3"/>
    <property type="match status" value="1"/>
</dbReference>
<protein>
    <submittedName>
        <fullName evidence="9">TonB-linked outer membrane protein, SusC/RagA family</fullName>
    </submittedName>
</protein>
<keyword evidence="5 7" id="KW-0472">Membrane</keyword>
<evidence type="ECO:0000313" key="10">
    <source>
        <dbReference type="Proteomes" id="UP000182367"/>
    </source>
</evidence>
<comment type="caution">
    <text evidence="9">The sequence shown here is derived from an EMBL/GenBank/DDBJ whole genome shotgun (WGS) entry which is preliminary data.</text>
</comment>
<dbReference type="InterPro" id="IPR023996">
    <property type="entry name" value="TonB-dep_OMP_SusC/RagA"/>
</dbReference>
<comment type="similarity">
    <text evidence="7">Belongs to the TonB-dependent receptor family.</text>
</comment>
<organism evidence="9 10">
    <name type="scientific">Flavobacterium glycines</name>
    <dbReference type="NCBI Taxonomy" id="551990"/>
    <lineage>
        <taxon>Bacteria</taxon>
        <taxon>Pseudomonadati</taxon>
        <taxon>Bacteroidota</taxon>
        <taxon>Flavobacteriia</taxon>
        <taxon>Flavobacteriales</taxon>
        <taxon>Flavobacteriaceae</taxon>
        <taxon>Flavobacterium</taxon>
    </lineage>
</organism>
<evidence type="ECO:0000256" key="2">
    <source>
        <dbReference type="ARBA" id="ARBA00022448"/>
    </source>
</evidence>
<dbReference type="SUPFAM" id="SSF49464">
    <property type="entry name" value="Carboxypeptidase regulatory domain-like"/>
    <property type="match status" value="1"/>
</dbReference>
<evidence type="ECO:0000256" key="6">
    <source>
        <dbReference type="ARBA" id="ARBA00023237"/>
    </source>
</evidence>
<evidence type="ECO:0000313" key="9">
    <source>
        <dbReference type="EMBL" id="SDI51811.1"/>
    </source>
</evidence>
<dbReference type="Gene3D" id="2.60.40.1120">
    <property type="entry name" value="Carboxypeptidase-like, regulatory domain"/>
    <property type="match status" value="1"/>
</dbReference>
<dbReference type="InterPro" id="IPR039426">
    <property type="entry name" value="TonB-dep_rcpt-like"/>
</dbReference>
<name>A0A1G8L870_9FLAO</name>
<dbReference type="InterPro" id="IPR008969">
    <property type="entry name" value="CarboxyPept-like_regulatory"/>
</dbReference>
<dbReference type="Pfam" id="PF13715">
    <property type="entry name" value="CarbopepD_reg_2"/>
    <property type="match status" value="1"/>
</dbReference>
<dbReference type="InterPro" id="IPR036942">
    <property type="entry name" value="Beta-barrel_TonB_sf"/>
</dbReference>
<reference evidence="9 10" key="1">
    <citation type="submission" date="2016-10" db="EMBL/GenBank/DDBJ databases">
        <authorList>
            <person name="Varghese N."/>
            <person name="Submissions S."/>
        </authorList>
    </citation>
    <scope>NUCLEOTIDE SEQUENCE [LARGE SCALE GENOMIC DNA]</scope>
    <source>
        <strain evidence="9 10">Gm-149</strain>
    </source>
</reference>
<dbReference type="SUPFAM" id="SSF56935">
    <property type="entry name" value="Porins"/>
    <property type="match status" value="1"/>
</dbReference>
<accession>A0A1G8L870</accession>
<keyword evidence="6 7" id="KW-0998">Cell outer membrane</keyword>
<dbReference type="Gene3D" id="2.170.130.10">
    <property type="entry name" value="TonB-dependent receptor, plug domain"/>
    <property type="match status" value="1"/>
</dbReference>
<keyword evidence="3 7" id="KW-1134">Transmembrane beta strand</keyword>
<dbReference type="InterPro" id="IPR012910">
    <property type="entry name" value="Plug_dom"/>
</dbReference>
<dbReference type="NCBIfam" id="TIGR04056">
    <property type="entry name" value="OMP_RagA_SusC"/>
    <property type="match status" value="1"/>
</dbReference>
<evidence type="ECO:0000256" key="1">
    <source>
        <dbReference type="ARBA" id="ARBA00004571"/>
    </source>
</evidence>
<evidence type="ECO:0000256" key="5">
    <source>
        <dbReference type="ARBA" id="ARBA00023136"/>
    </source>
</evidence>